<name>A0A4C1Z567_EUMVA</name>
<evidence type="ECO:0000313" key="2">
    <source>
        <dbReference type="Proteomes" id="UP000299102"/>
    </source>
</evidence>
<dbReference type="AlphaFoldDB" id="A0A4C1Z567"/>
<accession>A0A4C1Z567</accession>
<reference evidence="1 2" key="1">
    <citation type="journal article" date="2019" name="Commun. Biol.">
        <title>The bagworm genome reveals a unique fibroin gene that provides high tensile strength.</title>
        <authorList>
            <person name="Kono N."/>
            <person name="Nakamura H."/>
            <person name="Ohtoshi R."/>
            <person name="Tomita M."/>
            <person name="Numata K."/>
            <person name="Arakawa K."/>
        </authorList>
    </citation>
    <scope>NUCLEOTIDE SEQUENCE [LARGE SCALE GENOMIC DNA]</scope>
</reference>
<organism evidence="1 2">
    <name type="scientific">Eumeta variegata</name>
    <name type="common">Bagworm moth</name>
    <name type="synonym">Eumeta japonica</name>
    <dbReference type="NCBI Taxonomy" id="151549"/>
    <lineage>
        <taxon>Eukaryota</taxon>
        <taxon>Metazoa</taxon>
        <taxon>Ecdysozoa</taxon>
        <taxon>Arthropoda</taxon>
        <taxon>Hexapoda</taxon>
        <taxon>Insecta</taxon>
        <taxon>Pterygota</taxon>
        <taxon>Neoptera</taxon>
        <taxon>Endopterygota</taxon>
        <taxon>Lepidoptera</taxon>
        <taxon>Glossata</taxon>
        <taxon>Ditrysia</taxon>
        <taxon>Tineoidea</taxon>
        <taxon>Psychidae</taxon>
        <taxon>Oiketicinae</taxon>
        <taxon>Eumeta</taxon>
    </lineage>
</organism>
<dbReference type="EMBL" id="BGZK01001566">
    <property type="protein sequence ID" value="GBP82462.1"/>
    <property type="molecule type" value="Genomic_DNA"/>
</dbReference>
<dbReference type="Proteomes" id="UP000299102">
    <property type="component" value="Unassembled WGS sequence"/>
</dbReference>
<gene>
    <name evidence="1" type="ORF">EVAR_99462_1</name>
</gene>
<protein>
    <submittedName>
        <fullName evidence="1">Uncharacterized protein</fullName>
    </submittedName>
</protein>
<sequence>MDATDRHGSHTLVRSSSCMGSAAHGIDSMTLRNNLSQPAVVVSSKMTDKNNSTVRLTIRRHVVQPSSKYTVANEDCGLLGERVNRKT</sequence>
<keyword evidence="2" id="KW-1185">Reference proteome</keyword>
<proteinExistence type="predicted"/>
<comment type="caution">
    <text evidence="1">The sequence shown here is derived from an EMBL/GenBank/DDBJ whole genome shotgun (WGS) entry which is preliminary data.</text>
</comment>
<evidence type="ECO:0000313" key="1">
    <source>
        <dbReference type="EMBL" id="GBP82462.1"/>
    </source>
</evidence>